<dbReference type="GO" id="GO:0005737">
    <property type="term" value="C:cytoplasm"/>
    <property type="evidence" value="ECO:0007669"/>
    <property type="project" value="UniProtKB-ARBA"/>
</dbReference>
<feature type="domain" description="EF-hand" evidence="5">
    <location>
        <begin position="333"/>
        <end position="367"/>
    </location>
</feature>
<dbReference type="PANTHER" id="PTHR36035:SF1">
    <property type="entry name" value="PROTEIN DISULFIDE-ISOMERASE SCO2"/>
    <property type="match status" value="1"/>
</dbReference>
<dbReference type="Gene3D" id="1.10.238.10">
    <property type="entry name" value="EF-hand"/>
    <property type="match status" value="2"/>
</dbReference>
<dbReference type="AlphaFoldDB" id="A0AA88V4I5"/>
<dbReference type="InterPro" id="IPR002048">
    <property type="entry name" value="EF_hand_dom"/>
</dbReference>
<evidence type="ECO:0000259" key="5">
    <source>
        <dbReference type="PROSITE" id="PS50222"/>
    </source>
</evidence>
<feature type="domain" description="EF-hand" evidence="5">
    <location>
        <begin position="226"/>
        <end position="261"/>
    </location>
</feature>
<evidence type="ECO:0000256" key="4">
    <source>
        <dbReference type="ARBA" id="ARBA00022837"/>
    </source>
</evidence>
<dbReference type="PROSITE" id="PS50222">
    <property type="entry name" value="EF_HAND_2"/>
    <property type="match status" value="4"/>
</dbReference>
<keyword evidence="7" id="KW-1185">Reference proteome</keyword>
<feature type="domain" description="EF-hand" evidence="5">
    <location>
        <begin position="297"/>
        <end position="332"/>
    </location>
</feature>
<dbReference type="InterPro" id="IPR018247">
    <property type="entry name" value="EF_Hand_1_Ca_BS"/>
</dbReference>
<dbReference type="PANTHER" id="PTHR36035">
    <property type="entry name" value="PROTEIN DISULFIDE-ISOMERASE SCO2"/>
    <property type="match status" value="1"/>
</dbReference>
<gene>
    <name evidence="6" type="ORF">RJ639_022235</name>
</gene>
<accession>A0AA88V4I5</accession>
<keyword evidence="2" id="KW-0479">Metal-binding</keyword>
<sequence length="367" mass="41446">MLPINPSSIFPPSKSSFLTLPILSPPSATIRCRAADLPVGPSFPRRWFSFPTAVDAPSSGRITYDSDGAAAAPPIEKRNAGNKNANIKVNAREKRWSRDRESYLADDGDALPLPMTYPDSSPVSPDDIDRRLRCDPVVEDCKEVVYEWTGKCRSCQGSGYVSYYNKRGKEVVCKCIPCLGIDASRKMSNSRFLDIQYNLSRRKFLRKPSRMFSSKQNSGMSVVFQPNMDEMKRVFDRFDIDKDGKISQMEYKTILRALGKTSTNREVQKIFEVADLDHDGFIDFHEYVEVQKRDGGIKTADIQSAFGTFDLDGDGKITGEEVFELLRRLGESCSLQDCRRMVRAVDTKDEGAIDMDEFMTMMTRSMT</sequence>
<evidence type="ECO:0000256" key="3">
    <source>
        <dbReference type="ARBA" id="ARBA00022737"/>
    </source>
</evidence>
<dbReference type="GO" id="GO:0005509">
    <property type="term" value="F:calcium ion binding"/>
    <property type="evidence" value="ECO:0007669"/>
    <property type="project" value="InterPro"/>
</dbReference>
<reference evidence="6" key="1">
    <citation type="submission" date="2022-12" db="EMBL/GenBank/DDBJ databases">
        <title>Draft genome assemblies for two species of Escallonia (Escalloniales).</title>
        <authorList>
            <person name="Chanderbali A."/>
            <person name="Dervinis C."/>
            <person name="Anghel I."/>
            <person name="Soltis D."/>
            <person name="Soltis P."/>
            <person name="Zapata F."/>
        </authorList>
    </citation>
    <scope>NUCLEOTIDE SEQUENCE</scope>
    <source>
        <strain evidence="6">UCBG64.0493</strain>
        <tissue evidence="6">Leaf</tissue>
    </source>
</reference>
<name>A0AA88V4I5_9ASTE</name>
<keyword evidence="4" id="KW-0106">Calcium</keyword>
<dbReference type="EMBL" id="JAVXUP010002706">
    <property type="protein sequence ID" value="KAK3001827.1"/>
    <property type="molecule type" value="Genomic_DNA"/>
</dbReference>
<evidence type="ECO:0000313" key="6">
    <source>
        <dbReference type="EMBL" id="KAK3001827.1"/>
    </source>
</evidence>
<comment type="caution">
    <text evidence="6">The sequence shown here is derived from an EMBL/GenBank/DDBJ whole genome shotgun (WGS) entry which is preliminary data.</text>
</comment>
<evidence type="ECO:0000256" key="1">
    <source>
        <dbReference type="ARBA" id="ARBA00003291"/>
    </source>
</evidence>
<dbReference type="Pfam" id="PF13499">
    <property type="entry name" value="EF-hand_7"/>
    <property type="match status" value="2"/>
</dbReference>
<proteinExistence type="predicted"/>
<dbReference type="SMART" id="SM00054">
    <property type="entry name" value="EFh"/>
    <property type="match status" value="4"/>
</dbReference>
<dbReference type="PROSITE" id="PS00018">
    <property type="entry name" value="EF_HAND_1"/>
    <property type="match status" value="2"/>
</dbReference>
<organism evidence="6 7">
    <name type="scientific">Escallonia herrerae</name>
    <dbReference type="NCBI Taxonomy" id="1293975"/>
    <lineage>
        <taxon>Eukaryota</taxon>
        <taxon>Viridiplantae</taxon>
        <taxon>Streptophyta</taxon>
        <taxon>Embryophyta</taxon>
        <taxon>Tracheophyta</taxon>
        <taxon>Spermatophyta</taxon>
        <taxon>Magnoliopsida</taxon>
        <taxon>eudicotyledons</taxon>
        <taxon>Gunneridae</taxon>
        <taxon>Pentapetalae</taxon>
        <taxon>asterids</taxon>
        <taxon>campanulids</taxon>
        <taxon>Escalloniales</taxon>
        <taxon>Escalloniaceae</taxon>
        <taxon>Escallonia</taxon>
    </lineage>
</organism>
<protein>
    <recommendedName>
        <fullName evidence="5">EF-hand domain-containing protein</fullName>
    </recommendedName>
</protein>
<evidence type="ECO:0000313" key="7">
    <source>
        <dbReference type="Proteomes" id="UP001188597"/>
    </source>
</evidence>
<dbReference type="InterPro" id="IPR037477">
    <property type="entry name" value="SCO2"/>
</dbReference>
<evidence type="ECO:0000256" key="2">
    <source>
        <dbReference type="ARBA" id="ARBA00022723"/>
    </source>
</evidence>
<keyword evidence="3" id="KW-0677">Repeat</keyword>
<feature type="domain" description="EF-hand" evidence="5">
    <location>
        <begin position="262"/>
        <end position="296"/>
    </location>
</feature>
<dbReference type="FunFam" id="1.10.238.10:FF:000089">
    <property type="entry name" value="calmodulin-like protein 3"/>
    <property type="match status" value="1"/>
</dbReference>
<comment type="function">
    <text evidence="1">Potential calcium sensor.</text>
</comment>
<dbReference type="FunFam" id="1.10.238.10:FF:000336">
    <property type="entry name" value="HLH domain-containing protein"/>
    <property type="match status" value="1"/>
</dbReference>
<dbReference type="Proteomes" id="UP001188597">
    <property type="component" value="Unassembled WGS sequence"/>
</dbReference>
<dbReference type="InterPro" id="IPR011992">
    <property type="entry name" value="EF-hand-dom_pair"/>
</dbReference>
<dbReference type="SUPFAM" id="SSF47473">
    <property type="entry name" value="EF-hand"/>
    <property type="match status" value="1"/>
</dbReference>